<dbReference type="OrthoDB" id="21573at2759"/>
<keyword evidence="6" id="KW-1185">Reference proteome</keyword>
<protein>
    <recommendedName>
        <fullName evidence="7">Translation initiation factor 3 N-terminal domain-containing protein</fullName>
    </recommendedName>
</protein>
<evidence type="ECO:0000256" key="1">
    <source>
        <dbReference type="ARBA" id="ARBA00005439"/>
    </source>
</evidence>
<feature type="compositionally biased region" description="Basic and acidic residues" evidence="4">
    <location>
        <begin position="236"/>
        <end position="246"/>
    </location>
</feature>
<evidence type="ECO:0000256" key="4">
    <source>
        <dbReference type="SAM" id="MobiDB-lite"/>
    </source>
</evidence>
<dbReference type="SUPFAM" id="SSF55200">
    <property type="entry name" value="Translation initiation factor IF3, C-terminal domain"/>
    <property type="match status" value="1"/>
</dbReference>
<evidence type="ECO:0000256" key="2">
    <source>
        <dbReference type="ARBA" id="ARBA00022540"/>
    </source>
</evidence>
<dbReference type="Proteomes" id="UP000308652">
    <property type="component" value="Unassembled WGS sequence"/>
</dbReference>
<dbReference type="InterPro" id="IPR036788">
    <property type="entry name" value="T_IF-3_C_sf"/>
</dbReference>
<proteinExistence type="inferred from homology"/>
<dbReference type="Gene3D" id="3.30.110.10">
    <property type="entry name" value="Translation initiation factor 3 (IF-3), C-terminal domain"/>
    <property type="match status" value="1"/>
</dbReference>
<dbReference type="GO" id="GO:0005739">
    <property type="term" value="C:mitochondrion"/>
    <property type="evidence" value="ECO:0007669"/>
    <property type="project" value="TreeGrafter"/>
</dbReference>
<evidence type="ECO:0008006" key="7">
    <source>
        <dbReference type="Google" id="ProtNLM"/>
    </source>
</evidence>
<reference evidence="5 6" key="1">
    <citation type="journal article" date="2019" name="Nat. Ecol. Evol.">
        <title>Megaphylogeny resolves global patterns of mushroom evolution.</title>
        <authorList>
            <person name="Varga T."/>
            <person name="Krizsan K."/>
            <person name="Foldi C."/>
            <person name="Dima B."/>
            <person name="Sanchez-Garcia M."/>
            <person name="Sanchez-Ramirez S."/>
            <person name="Szollosi G.J."/>
            <person name="Szarkandi J.G."/>
            <person name="Papp V."/>
            <person name="Albert L."/>
            <person name="Andreopoulos W."/>
            <person name="Angelini C."/>
            <person name="Antonin V."/>
            <person name="Barry K.W."/>
            <person name="Bougher N.L."/>
            <person name="Buchanan P."/>
            <person name="Buyck B."/>
            <person name="Bense V."/>
            <person name="Catcheside P."/>
            <person name="Chovatia M."/>
            <person name="Cooper J."/>
            <person name="Damon W."/>
            <person name="Desjardin D."/>
            <person name="Finy P."/>
            <person name="Geml J."/>
            <person name="Haridas S."/>
            <person name="Hughes K."/>
            <person name="Justo A."/>
            <person name="Karasinski D."/>
            <person name="Kautmanova I."/>
            <person name="Kiss B."/>
            <person name="Kocsube S."/>
            <person name="Kotiranta H."/>
            <person name="LaButti K.M."/>
            <person name="Lechner B.E."/>
            <person name="Liimatainen K."/>
            <person name="Lipzen A."/>
            <person name="Lukacs Z."/>
            <person name="Mihaltcheva S."/>
            <person name="Morgado L.N."/>
            <person name="Niskanen T."/>
            <person name="Noordeloos M.E."/>
            <person name="Ohm R.A."/>
            <person name="Ortiz-Santana B."/>
            <person name="Ovrebo C."/>
            <person name="Racz N."/>
            <person name="Riley R."/>
            <person name="Savchenko A."/>
            <person name="Shiryaev A."/>
            <person name="Soop K."/>
            <person name="Spirin V."/>
            <person name="Szebenyi C."/>
            <person name="Tomsovsky M."/>
            <person name="Tulloss R.E."/>
            <person name="Uehling J."/>
            <person name="Grigoriev I.V."/>
            <person name="Vagvolgyi C."/>
            <person name="Papp T."/>
            <person name="Martin F.M."/>
            <person name="Miettinen O."/>
            <person name="Hibbett D.S."/>
            <person name="Nagy L.G."/>
        </authorList>
    </citation>
    <scope>NUCLEOTIDE SEQUENCE [LARGE SCALE GENOMIC DNA]</scope>
    <source>
        <strain evidence="5 6">CBS 166.37</strain>
    </source>
</reference>
<sequence>MSAFLAFRSAAVSVLKPKTLGRPNLPLPCSRLPQTVVRYNQTSAEEFKKYTKNEKIKYPVVKLVDPETGRLTEPRRLVDIIASIDKSTHFVELVTVDNGPIVKIVSKKEAFLKRHVAKVQAKLVTQRNVQKEMQITWGTEPGDLAHKLAKVRQELEKGHRVDLAFAPKKKRKLPTPEEMKERLEEIVESFADVSKEWKEREFRNNVAAIFLQSTMPVQPPTVQPTRKKLAKLERLEQKNKEAEKHKAVNTPEDVQIPDFKD</sequence>
<comment type="similarity">
    <text evidence="1">Belongs to the IF-3 family.</text>
</comment>
<dbReference type="GO" id="GO:0032790">
    <property type="term" value="P:ribosome disassembly"/>
    <property type="evidence" value="ECO:0007669"/>
    <property type="project" value="TreeGrafter"/>
</dbReference>
<dbReference type="GO" id="GO:0043022">
    <property type="term" value="F:ribosome binding"/>
    <property type="evidence" value="ECO:0007669"/>
    <property type="project" value="TreeGrafter"/>
</dbReference>
<keyword evidence="3" id="KW-0648">Protein biosynthesis</keyword>
<evidence type="ECO:0000313" key="5">
    <source>
        <dbReference type="EMBL" id="TFK43088.1"/>
    </source>
</evidence>
<dbReference type="PANTHER" id="PTHR10938">
    <property type="entry name" value="TRANSLATION INITIATION FACTOR IF-3"/>
    <property type="match status" value="1"/>
</dbReference>
<dbReference type="GO" id="GO:0070124">
    <property type="term" value="P:mitochondrial translational initiation"/>
    <property type="evidence" value="ECO:0007669"/>
    <property type="project" value="TreeGrafter"/>
</dbReference>
<accession>A0A5C3MGQ5</accession>
<dbReference type="EMBL" id="ML213591">
    <property type="protein sequence ID" value="TFK43088.1"/>
    <property type="molecule type" value="Genomic_DNA"/>
</dbReference>
<feature type="region of interest" description="Disordered" evidence="4">
    <location>
        <begin position="236"/>
        <end position="261"/>
    </location>
</feature>
<organism evidence="5 6">
    <name type="scientific">Crucibulum laeve</name>
    <dbReference type="NCBI Taxonomy" id="68775"/>
    <lineage>
        <taxon>Eukaryota</taxon>
        <taxon>Fungi</taxon>
        <taxon>Dikarya</taxon>
        <taxon>Basidiomycota</taxon>
        <taxon>Agaricomycotina</taxon>
        <taxon>Agaricomycetes</taxon>
        <taxon>Agaricomycetidae</taxon>
        <taxon>Agaricales</taxon>
        <taxon>Agaricineae</taxon>
        <taxon>Nidulariaceae</taxon>
        <taxon>Crucibulum</taxon>
    </lineage>
</organism>
<evidence type="ECO:0000256" key="3">
    <source>
        <dbReference type="ARBA" id="ARBA00022917"/>
    </source>
</evidence>
<dbReference type="GO" id="GO:0003743">
    <property type="term" value="F:translation initiation factor activity"/>
    <property type="evidence" value="ECO:0007669"/>
    <property type="project" value="UniProtKB-KW"/>
</dbReference>
<dbReference type="InterPro" id="IPR001288">
    <property type="entry name" value="Translation_initiation_fac_3"/>
</dbReference>
<keyword evidence="2" id="KW-0396">Initiation factor</keyword>
<dbReference type="PANTHER" id="PTHR10938:SF0">
    <property type="entry name" value="TRANSLATION INITIATION FACTOR IF-3, MITOCHONDRIAL"/>
    <property type="match status" value="1"/>
</dbReference>
<dbReference type="AlphaFoldDB" id="A0A5C3MGQ5"/>
<evidence type="ECO:0000313" key="6">
    <source>
        <dbReference type="Proteomes" id="UP000308652"/>
    </source>
</evidence>
<gene>
    <name evidence="5" type="ORF">BDQ12DRAFT_642483</name>
</gene>
<dbReference type="STRING" id="68775.A0A5C3MGQ5"/>
<name>A0A5C3MGQ5_9AGAR</name>